<protein>
    <submittedName>
        <fullName evidence="2">Uncharacterized protein</fullName>
    </submittedName>
</protein>
<keyword evidence="1" id="KW-0472">Membrane</keyword>
<dbReference type="AlphaFoldDB" id="A0A080LZB8"/>
<evidence type="ECO:0000313" key="3">
    <source>
        <dbReference type="Proteomes" id="UP000020077"/>
    </source>
</evidence>
<reference evidence="2 3" key="1">
    <citation type="submission" date="2014-02" db="EMBL/GenBank/DDBJ databases">
        <title>Expanding our view of genomic diversity in Candidatus Accumulibacter clades.</title>
        <authorList>
            <person name="Skennerton C.T."/>
            <person name="Barr J.J."/>
            <person name="Slater F.R."/>
            <person name="Bond P.L."/>
            <person name="Tyson G.W."/>
        </authorList>
    </citation>
    <scope>NUCLEOTIDE SEQUENCE [LARGE SCALE GENOMIC DNA]</scope>
    <source>
        <strain evidence="3">BA-91</strain>
    </source>
</reference>
<name>A0A080LZB8_9PROT</name>
<dbReference type="EMBL" id="JDVG02000091">
    <property type="protein sequence ID" value="KFB74146.1"/>
    <property type="molecule type" value="Genomic_DNA"/>
</dbReference>
<accession>A0A080LZB8</accession>
<comment type="caution">
    <text evidence="2">The sequence shown here is derived from an EMBL/GenBank/DDBJ whole genome shotgun (WGS) entry which is preliminary data.</text>
</comment>
<dbReference type="Proteomes" id="UP000020077">
    <property type="component" value="Unassembled WGS sequence"/>
</dbReference>
<evidence type="ECO:0000313" key="2">
    <source>
        <dbReference type="EMBL" id="KFB74146.1"/>
    </source>
</evidence>
<evidence type="ECO:0000256" key="1">
    <source>
        <dbReference type="SAM" id="Phobius"/>
    </source>
</evidence>
<feature type="transmembrane region" description="Helical" evidence="1">
    <location>
        <begin position="34"/>
        <end position="55"/>
    </location>
</feature>
<keyword evidence="1" id="KW-1133">Transmembrane helix</keyword>
<keyword evidence="1" id="KW-0812">Transmembrane</keyword>
<sequence>MHLKQLWDLKLWDLSRKSVRAWVDDYAPSMGAALAYYTLFSIALVVSNITPIIGANHCVRRITERP</sequence>
<organism evidence="2 3">
    <name type="scientific">Candidatus Accumulibacter phosphatis</name>
    <dbReference type="NCBI Taxonomy" id="327160"/>
    <lineage>
        <taxon>Bacteria</taxon>
        <taxon>Pseudomonadati</taxon>
        <taxon>Pseudomonadota</taxon>
        <taxon>Betaproteobacteria</taxon>
        <taxon>Candidatus Accumulibacter</taxon>
    </lineage>
</organism>
<proteinExistence type="predicted"/>
<gene>
    <name evidence="2" type="ORF">AW09_000561</name>
</gene>